<evidence type="ECO:0000313" key="2">
    <source>
        <dbReference type="Proteomes" id="UP001501586"/>
    </source>
</evidence>
<accession>A0ABP8EHN4</accession>
<dbReference type="RefSeq" id="WP_236865427.1">
    <property type="nucleotide sequence ID" value="NZ_BAABAZ010000004.1"/>
</dbReference>
<gene>
    <name evidence="1" type="ORF">GCM10022261_08960</name>
</gene>
<proteinExistence type="predicted"/>
<dbReference type="InterPro" id="IPR046237">
    <property type="entry name" value="DUF6270"/>
</dbReference>
<reference evidence="2" key="1">
    <citation type="journal article" date="2019" name="Int. J. Syst. Evol. Microbiol.">
        <title>The Global Catalogue of Microorganisms (GCM) 10K type strain sequencing project: providing services to taxonomists for standard genome sequencing and annotation.</title>
        <authorList>
            <consortium name="The Broad Institute Genomics Platform"/>
            <consortium name="The Broad Institute Genome Sequencing Center for Infectious Disease"/>
            <person name="Wu L."/>
            <person name="Ma J."/>
        </authorList>
    </citation>
    <scope>NUCLEOTIDE SEQUENCE [LARGE SCALE GENOMIC DNA]</scope>
    <source>
        <strain evidence="2">JCM 17458</strain>
    </source>
</reference>
<dbReference type="Proteomes" id="UP001501586">
    <property type="component" value="Unassembled WGS sequence"/>
</dbReference>
<sequence>MSADVTQKAECTNTQRIAIFGSCVSRDTCEYISGPIVEAYVARQSAIVSLQPVGEATFSSDSLDSPFQAKMYEGDQRGDAVQRLIGAEPDVILIDLVDERRGVWQFPDGSFLTNSVEASRTGMESRAPELGARLIEFGTDEHFSLWSRAFDSQVQELADAGLLATSVLLDIEWAAALSGHPYPSTSLRSTLGRRVRRGQRRARNSVRRLQQGAGLAQSLKAAQEISETQAESFARRAFEANERLQRYTGHAHRRLGTRVRRESSALRIDPEHKWGPEPYHYRGQDYVSIAAEICAIASRRHEDS</sequence>
<comment type="caution">
    <text evidence="1">The sequence shown here is derived from an EMBL/GenBank/DDBJ whole genome shotgun (WGS) entry which is preliminary data.</text>
</comment>
<dbReference type="EMBL" id="BAABAZ010000004">
    <property type="protein sequence ID" value="GAA4283365.1"/>
    <property type="molecule type" value="Genomic_DNA"/>
</dbReference>
<protein>
    <submittedName>
        <fullName evidence="1">DUF6270 domain-containing protein</fullName>
    </submittedName>
</protein>
<evidence type="ECO:0000313" key="1">
    <source>
        <dbReference type="EMBL" id="GAA4283365.1"/>
    </source>
</evidence>
<keyword evidence="2" id="KW-1185">Reference proteome</keyword>
<name>A0ABP8EHN4_9MICO</name>
<organism evidence="1 2">
    <name type="scientific">Brevibacterium daeguense</name>
    <dbReference type="NCBI Taxonomy" id="909936"/>
    <lineage>
        <taxon>Bacteria</taxon>
        <taxon>Bacillati</taxon>
        <taxon>Actinomycetota</taxon>
        <taxon>Actinomycetes</taxon>
        <taxon>Micrococcales</taxon>
        <taxon>Brevibacteriaceae</taxon>
        <taxon>Brevibacterium</taxon>
    </lineage>
</organism>
<dbReference type="Pfam" id="PF19786">
    <property type="entry name" value="DUF6270"/>
    <property type="match status" value="2"/>
</dbReference>